<comment type="caution">
    <text evidence="1">The sequence shown here is derived from an EMBL/GenBank/DDBJ whole genome shotgun (WGS) entry which is preliminary data.</text>
</comment>
<dbReference type="AlphaFoldDB" id="A0A8S3Y0L9"/>
<keyword evidence="2" id="KW-1185">Reference proteome</keyword>
<proteinExistence type="predicted"/>
<dbReference type="Proteomes" id="UP000691718">
    <property type="component" value="Unassembled WGS sequence"/>
</dbReference>
<evidence type="ECO:0000313" key="1">
    <source>
        <dbReference type="EMBL" id="CAG5041389.1"/>
    </source>
</evidence>
<evidence type="ECO:0000313" key="2">
    <source>
        <dbReference type="Proteomes" id="UP000691718"/>
    </source>
</evidence>
<name>A0A8S3Y0L9_PARAO</name>
<dbReference type="EMBL" id="CAJQZP010001359">
    <property type="protein sequence ID" value="CAG5041389.1"/>
    <property type="molecule type" value="Genomic_DNA"/>
</dbReference>
<sequence length="220" mass="25124">MFSLTEFKTSQEENIKKIHDVVSSLKEQLCNLKHISHILSQDQVTIKDPLTSIHSAQQAPWNSHPSASILYRNVQIVQKKNLRYKVVKLPKCKVILDRLSFKDQRQEQWACQLNVEVVGAPEIKTENLTNIVLSIAKKAGVVMSIGDIESCTRVQSKDPVKGRPRNIIIKMSSVFIRIISLLASKNIVTTGDLRHGGELKKIFFNEHLTLDNRRLYKKCR</sequence>
<organism evidence="1 2">
    <name type="scientific">Parnassius apollo</name>
    <name type="common">Apollo butterfly</name>
    <name type="synonym">Papilio apollo</name>
    <dbReference type="NCBI Taxonomy" id="110799"/>
    <lineage>
        <taxon>Eukaryota</taxon>
        <taxon>Metazoa</taxon>
        <taxon>Ecdysozoa</taxon>
        <taxon>Arthropoda</taxon>
        <taxon>Hexapoda</taxon>
        <taxon>Insecta</taxon>
        <taxon>Pterygota</taxon>
        <taxon>Neoptera</taxon>
        <taxon>Endopterygota</taxon>
        <taxon>Lepidoptera</taxon>
        <taxon>Glossata</taxon>
        <taxon>Ditrysia</taxon>
        <taxon>Papilionoidea</taxon>
        <taxon>Papilionidae</taxon>
        <taxon>Parnassiinae</taxon>
        <taxon>Parnassini</taxon>
        <taxon>Parnassius</taxon>
        <taxon>Parnassius</taxon>
    </lineage>
</organism>
<gene>
    <name evidence="1" type="ORF">PAPOLLO_LOCUS22136</name>
</gene>
<dbReference type="OrthoDB" id="6630015at2759"/>
<accession>A0A8S3Y0L9</accession>
<protein>
    <submittedName>
        <fullName evidence="1">(apollo) hypothetical protein</fullName>
    </submittedName>
</protein>
<reference evidence="1" key="1">
    <citation type="submission" date="2021-04" db="EMBL/GenBank/DDBJ databases">
        <authorList>
            <person name="Tunstrom K."/>
        </authorList>
    </citation>
    <scope>NUCLEOTIDE SEQUENCE</scope>
</reference>